<proteinExistence type="predicted"/>
<dbReference type="EMBL" id="JAEACU010000008">
    <property type="protein sequence ID" value="KAH7520948.1"/>
    <property type="molecule type" value="Genomic_DNA"/>
</dbReference>
<feature type="region of interest" description="Disordered" evidence="1">
    <location>
        <begin position="69"/>
        <end position="91"/>
    </location>
</feature>
<organism evidence="2 3">
    <name type="scientific">Ziziphus jujuba var. spinosa</name>
    <dbReference type="NCBI Taxonomy" id="714518"/>
    <lineage>
        <taxon>Eukaryota</taxon>
        <taxon>Viridiplantae</taxon>
        <taxon>Streptophyta</taxon>
        <taxon>Embryophyta</taxon>
        <taxon>Tracheophyta</taxon>
        <taxon>Spermatophyta</taxon>
        <taxon>Magnoliopsida</taxon>
        <taxon>eudicotyledons</taxon>
        <taxon>Gunneridae</taxon>
        <taxon>Pentapetalae</taxon>
        <taxon>rosids</taxon>
        <taxon>fabids</taxon>
        <taxon>Rosales</taxon>
        <taxon>Rhamnaceae</taxon>
        <taxon>Paliureae</taxon>
        <taxon>Ziziphus</taxon>
    </lineage>
</organism>
<name>A0A978V132_ZIZJJ</name>
<dbReference type="AlphaFoldDB" id="A0A978V132"/>
<reference evidence="2" key="1">
    <citation type="journal article" date="2021" name="Front. Plant Sci.">
        <title>Chromosome-Scale Genome Assembly for Chinese Sour Jujube and Insights Into Its Genome Evolution and Domestication Signature.</title>
        <authorList>
            <person name="Shen L.-Y."/>
            <person name="Luo H."/>
            <person name="Wang X.-L."/>
            <person name="Wang X.-M."/>
            <person name="Qiu X.-J."/>
            <person name="Liu H."/>
            <person name="Zhou S.-S."/>
            <person name="Jia K.-H."/>
            <person name="Nie S."/>
            <person name="Bao Y.-T."/>
            <person name="Zhang R.-G."/>
            <person name="Yun Q.-Z."/>
            <person name="Chai Y.-H."/>
            <person name="Lu J.-Y."/>
            <person name="Li Y."/>
            <person name="Zhao S.-W."/>
            <person name="Mao J.-F."/>
            <person name="Jia S.-G."/>
            <person name="Mao Y.-M."/>
        </authorList>
    </citation>
    <scope>NUCLEOTIDE SEQUENCE</scope>
    <source>
        <strain evidence="2">AT0</strain>
        <tissue evidence="2">Leaf</tissue>
    </source>
</reference>
<sequence>MSPAAVRAVAVGCDFLQICRSWGEQSNGTSGEANRGRTAEKSRFEDFRPLVGKRSDPDASVVRWPKMGQSAVAGGGGKKSPPIFERPIPARPATDRRENLRFCRKWGGEPCWPARV</sequence>
<protein>
    <submittedName>
        <fullName evidence="2">Uncharacterized protein</fullName>
    </submittedName>
</protein>
<evidence type="ECO:0000313" key="3">
    <source>
        <dbReference type="Proteomes" id="UP000813462"/>
    </source>
</evidence>
<comment type="caution">
    <text evidence="2">The sequence shown here is derived from an EMBL/GenBank/DDBJ whole genome shotgun (WGS) entry which is preliminary data.</text>
</comment>
<dbReference type="Proteomes" id="UP000813462">
    <property type="component" value="Unassembled WGS sequence"/>
</dbReference>
<evidence type="ECO:0000313" key="2">
    <source>
        <dbReference type="EMBL" id="KAH7520948.1"/>
    </source>
</evidence>
<gene>
    <name evidence="2" type="ORF">FEM48_Zijuj08G0199900</name>
</gene>
<accession>A0A978V132</accession>
<evidence type="ECO:0000256" key="1">
    <source>
        <dbReference type="SAM" id="MobiDB-lite"/>
    </source>
</evidence>